<keyword evidence="5" id="KW-0808">Transferase</keyword>
<evidence type="ECO:0000259" key="17">
    <source>
        <dbReference type="PROSITE" id="PS50089"/>
    </source>
</evidence>
<evidence type="ECO:0000256" key="5">
    <source>
        <dbReference type="ARBA" id="ARBA00022679"/>
    </source>
</evidence>
<dbReference type="OrthoDB" id="8062037at2759"/>
<evidence type="ECO:0000256" key="8">
    <source>
        <dbReference type="ARBA" id="ARBA00022771"/>
    </source>
</evidence>
<evidence type="ECO:0000256" key="9">
    <source>
        <dbReference type="ARBA" id="ARBA00022786"/>
    </source>
</evidence>
<comment type="catalytic activity">
    <reaction evidence="1">
        <text>S-ubiquitinyl-[E2 ubiquitin-conjugating enzyme]-L-cysteine + [acceptor protein]-L-lysine = [E2 ubiquitin-conjugating enzyme]-L-cysteine + N(6)-ubiquitinyl-[acceptor protein]-L-lysine.</text>
        <dbReference type="EC" id="2.3.2.27"/>
    </reaction>
</comment>
<dbReference type="EC" id="2.3.2.27" evidence="4"/>
<dbReference type="Proteomes" id="UP000245207">
    <property type="component" value="Unassembled WGS sequence"/>
</dbReference>
<protein>
    <recommendedName>
        <fullName evidence="4">RING-type E3 ubiquitin transferase</fullName>
        <ecNumber evidence="4">2.3.2.27</ecNumber>
    </recommendedName>
</protein>
<keyword evidence="11 15" id="KW-1133">Transmembrane helix</keyword>
<proteinExistence type="inferred from homology"/>
<dbReference type="SMART" id="SM00184">
    <property type="entry name" value="RING"/>
    <property type="match status" value="1"/>
</dbReference>
<evidence type="ECO:0000256" key="2">
    <source>
        <dbReference type="ARBA" id="ARBA00004167"/>
    </source>
</evidence>
<evidence type="ECO:0000256" key="14">
    <source>
        <dbReference type="PROSITE-ProRule" id="PRU00175"/>
    </source>
</evidence>
<dbReference type="PANTHER" id="PTHR14155:SF632">
    <property type="entry name" value="RING-H2 FINGER PROTEIN ATL17-RELATED"/>
    <property type="match status" value="1"/>
</dbReference>
<evidence type="ECO:0000256" key="12">
    <source>
        <dbReference type="ARBA" id="ARBA00023136"/>
    </source>
</evidence>
<feature type="signal peptide" evidence="16">
    <location>
        <begin position="1"/>
        <end position="24"/>
    </location>
</feature>
<evidence type="ECO:0000256" key="15">
    <source>
        <dbReference type="SAM" id="Phobius"/>
    </source>
</evidence>
<comment type="similarity">
    <text evidence="13">Belongs to the RING-type zinc finger family. ATL subfamily.</text>
</comment>
<organism evidence="18 19">
    <name type="scientific">Artemisia annua</name>
    <name type="common">Sweet wormwood</name>
    <dbReference type="NCBI Taxonomy" id="35608"/>
    <lineage>
        <taxon>Eukaryota</taxon>
        <taxon>Viridiplantae</taxon>
        <taxon>Streptophyta</taxon>
        <taxon>Embryophyta</taxon>
        <taxon>Tracheophyta</taxon>
        <taxon>Spermatophyta</taxon>
        <taxon>Magnoliopsida</taxon>
        <taxon>eudicotyledons</taxon>
        <taxon>Gunneridae</taxon>
        <taxon>Pentapetalae</taxon>
        <taxon>asterids</taxon>
        <taxon>campanulids</taxon>
        <taxon>Asterales</taxon>
        <taxon>Asteraceae</taxon>
        <taxon>Asteroideae</taxon>
        <taxon>Anthemideae</taxon>
        <taxon>Artemisiinae</taxon>
        <taxon>Artemisia</taxon>
    </lineage>
</organism>
<gene>
    <name evidence="18" type="ORF">CTI12_AA085330</name>
</gene>
<dbReference type="EMBL" id="PKPP01000504">
    <property type="protein sequence ID" value="PWA91956.1"/>
    <property type="molecule type" value="Genomic_DNA"/>
</dbReference>
<evidence type="ECO:0000256" key="11">
    <source>
        <dbReference type="ARBA" id="ARBA00022989"/>
    </source>
</evidence>
<evidence type="ECO:0000256" key="13">
    <source>
        <dbReference type="ARBA" id="ARBA00024209"/>
    </source>
</evidence>
<dbReference type="GO" id="GO:0008270">
    <property type="term" value="F:zinc ion binding"/>
    <property type="evidence" value="ECO:0007669"/>
    <property type="project" value="UniProtKB-KW"/>
</dbReference>
<evidence type="ECO:0000256" key="7">
    <source>
        <dbReference type="ARBA" id="ARBA00022723"/>
    </source>
</evidence>
<evidence type="ECO:0000256" key="4">
    <source>
        <dbReference type="ARBA" id="ARBA00012483"/>
    </source>
</evidence>
<dbReference type="Pfam" id="PF13639">
    <property type="entry name" value="zf-RING_2"/>
    <property type="match status" value="1"/>
</dbReference>
<keyword evidence="10" id="KW-0862">Zinc</keyword>
<dbReference type="SUPFAM" id="SSF57850">
    <property type="entry name" value="RING/U-box"/>
    <property type="match status" value="1"/>
</dbReference>
<comment type="caution">
    <text evidence="18">The sequence shown here is derived from an EMBL/GenBank/DDBJ whole genome shotgun (WGS) entry which is preliminary data.</text>
</comment>
<dbReference type="PROSITE" id="PS50089">
    <property type="entry name" value="ZF_RING_2"/>
    <property type="match status" value="1"/>
</dbReference>
<keyword evidence="19" id="KW-1185">Reference proteome</keyword>
<keyword evidence="7" id="KW-0479">Metal-binding</keyword>
<keyword evidence="6 15" id="KW-0812">Transmembrane</keyword>
<dbReference type="AlphaFoldDB" id="A0A2U1Q1S3"/>
<comment type="subcellular location">
    <subcellularLocation>
        <location evidence="2">Membrane</location>
        <topology evidence="2">Single-pass membrane protein</topology>
    </subcellularLocation>
</comment>
<dbReference type="GO" id="GO:0061630">
    <property type="term" value="F:ubiquitin protein ligase activity"/>
    <property type="evidence" value="ECO:0007669"/>
    <property type="project" value="UniProtKB-EC"/>
</dbReference>
<evidence type="ECO:0000256" key="6">
    <source>
        <dbReference type="ARBA" id="ARBA00022692"/>
    </source>
</evidence>
<dbReference type="Gene3D" id="3.30.40.10">
    <property type="entry name" value="Zinc/RING finger domain, C3HC4 (zinc finger)"/>
    <property type="match status" value="1"/>
</dbReference>
<feature type="domain" description="RING-type" evidence="17">
    <location>
        <begin position="125"/>
        <end position="167"/>
    </location>
</feature>
<evidence type="ECO:0000256" key="10">
    <source>
        <dbReference type="ARBA" id="ARBA00022833"/>
    </source>
</evidence>
<evidence type="ECO:0000256" key="16">
    <source>
        <dbReference type="SAM" id="SignalP"/>
    </source>
</evidence>
<feature type="chain" id="PRO_5015507897" description="RING-type E3 ubiquitin transferase" evidence="16">
    <location>
        <begin position="25"/>
        <end position="318"/>
    </location>
</feature>
<evidence type="ECO:0000313" key="18">
    <source>
        <dbReference type="EMBL" id="PWA91956.1"/>
    </source>
</evidence>
<name>A0A2U1Q1S3_ARTAN</name>
<dbReference type="FunFam" id="3.30.40.10:FF:000187">
    <property type="entry name" value="E3 ubiquitin-protein ligase ATL6"/>
    <property type="match status" value="1"/>
</dbReference>
<comment type="pathway">
    <text evidence="3">Protein modification; protein ubiquitination.</text>
</comment>
<evidence type="ECO:0000313" key="19">
    <source>
        <dbReference type="Proteomes" id="UP000245207"/>
    </source>
</evidence>
<dbReference type="CDD" id="cd16461">
    <property type="entry name" value="RING-H2_EL5-like"/>
    <property type="match status" value="1"/>
</dbReference>
<dbReference type="InterPro" id="IPR013083">
    <property type="entry name" value="Znf_RING/FYVE/PHD"/>
</dbReference>
<dbReference type="GO" id="GO:0016020">
    <property type="term" value="C:membrane"/>
    <property type="evidence" value="ECO:0007669"/>
    <property type="project" value="UniProtKB-SubCell"/>
</dbReference>
<dbReference type="PANTHER" id="PTHR14155">
    <property type="entry name" value="RING FINGER DOMAIN-CONTAINING"/>
    <property type="match status" value="1"/>
</dbReference>
<dbReference type="InterPro" id="IPR053238">
    <property type="entry name" value="RING-H2_zinc_finger"/>
</dbReference>
<reference evidence="18 19" key="1">
    <citation type="journal article" date="2018" name="Mol. Plant">
        <title>The genome of Artemisia annua provides insight into the evolution of Asteraceae family and artemisinin biosynthesis.</title>
        <authorList>
            <person name="Shen Q."/>
            <person name="Zhang L."/>
            <person name="Liao Z."/>
            <person name="Wang S."/>
            <person name="Yan T."/>
            <person name="Shi P."/>
            <person name="Liu M."/>
            <person name="Fu X."/>
            <person name="Pan Q."/>
            <person name="Wang Y."/>
            <person name="Lv Z."/>
            <person name="Lu X."/>
            <person name="Zhang F."/>
            <person name="Jiang W."/>
            <person name="Ma Y."/>
            <person name="Chen M."/>
            <person name="Hao X."/>
            <person name="Li L."/>
            <person name="Tang Y."/>
            <person name="Lv G."/>
            <person name="Zhou Y."/>
            <person name="Sun X."/>
            <person name="Brodelius P.E."/>
            <person name="Rose J.K.C."/>
            <person name="Tang K."/>
        </authorList>
    </citation>
    <scope>NUCLEOTIDE SEQUENCE [LARGE SCALE GENOMIC DNA]</scope>
    <source>
        <strain evidence="19">cv. Huhao1</strain>
        <tissue evidence="18">Leaf</tissue>
    </source>
</reference>
<dbReference type="InterPro" id="IPR001841">
    <property type="entry name" value="Znf_RING"/>
</dbReference>
<feature type="transmembrane region" description="Helical" evidence="15">
    <location>
        <begin position="46"/>
        <end position="66"/>
    </location>
</feature>
<accession>A0A2U1Q1S3</accession>
<evidence type="ECO:0000256" key="3">
    <source>
        <dbReference type="ARBA" id="ARBA00004906"/>
    </source>
</evidence>
<dbReference type="STRING" id="35608.A0A2U1Q1S3"/>
<keyword evidence="8 14" id="KW-0863">Zinc-finger</keyword>
<keyword evidence="9" id="KW-0833">Ubl conjugation pathway</keyword>
<keyword evidence="16" id="KW-0732">Signal</keyword>
<keyword evidence="12 15" id="KW-0472">Membrane</keyword>
<sequence length="318" mass="35388">MDKCYPALLFFVVVMLSHTTTTRSLPPATSAIPYDMGIKASPLVKILLVFLMFGVVFIAFLSWFLLRCAQDSSNQNQILIPNHHNHMLRFIGFQCGLARSVIDSFPVFTYSDVKNLKTGKDALECAVCISEFADDEQFRFLPKCHHVFHTNCIDAWLASHTTCPVCRSDLSKPNLDSDTEPAFNQELTLSHIENTINETRSPNNDLSHLEEERATPKFHRSHSTGHSLVAPGESCERYTLHLPEGVEKQNVTLKRAKSCGYSLDGGSGKGSKWNPDLFCGQSELWKCKIMNARVMNAKNDSVGKSDQAESSSSASLPV</sequence>
<evidence type="ECO:0000256" key="1">
    <source>
        <dbReference type="ARBA" id="ARBA00000900"/>
    </source>
</evidence>